<dbReference type="GO" id="GO:0032259">
    <property type="term" value="P:methylation"/>
    <property type="evidence" value="ECO:0007669"/>
    <property type="project" value="UniProtKB-KW"/>
</dbReference>
<evidence type="ECO:0000256" key="4">
    <source>
        <dbReference type="ARBA" id="ARBA00022691"/>
    </source>
</evidence>
<dbReference type="OrthoDB" id="9816309at2"/>
<dbReference type="InterPro" id="IPR022641">
    <property type="entry name" value="CheR_N"/>
</dbReference>
<feature type="binding site" evidence="6">
    <location>
        <begin position="207"/>
        <end position="208"/>
    </location>
    <ligand>
        <name>S-adenosyl-L-methionine</name>
        <dbReference type="ChEBI" id="CHEBI:59789"/>
    </ligand>
</feature>
<feature type="binding site" evidence="6">
    <location>
        <position position="110"/>
    </location>
    <ligand>
        <name>S-adenosyl-L-methionine</name>
        <dbReference type="ChEBI" id="CHEBI:59789"/>
    </ligand>
</feature>
<dbReference type="InterPro" id="IPR036804">
    <property type="entry name" value="CheR_N_sf"/>
</dbReference>
<proteinExistence type="predicted"/>
<keyword evidence="4 5" id="KW-0949">S-adenosyl-L-methionine</keyword>
<dbReference type="Gene3D" id="1.10.155.10">
    <property type="entry name" value="Chemotaxis receptor methyltransferase CheR, N-terminal domain"/>
    <property type="match status" value="1"/>
</dbReference>
<dbReference type="InterPro" id="IPR029063">
    <property type="entry name" value="SAM-dependent_MTases_sf"/>
</dbReference>
<evidence type="ECO:0000313" key="9">
    <source>
        <dbReference type="Proteomes" id="UP000477083"/>
    </source>
</evidence>
<feature type="domain" description="CheR-type methyltransferase" evidence="7">
    <location>
        <begin position="1"/>
        <end position="264"/>
    </location>
</feature>
<dbReference type="AlphaFoldDB" id="A0A6L8VIA0"/>
<dbReference type="SUPFAM" id="SSF53335">
    <property type="entry name" value="S-adenosyl-L-methionine-dependent methyltransferases"/>
    <property type="match status" value="1"/>
</dbReference>
<evidence type="ECO:0000256" key="2">
    <source>
        <dbReference type="ARBA" id="ARBA00022603"/>
    </source>
</evidence>
<dbReference type="SUPFAM" id="SSF47757">
    <property type="entry name" value="Chemotaxis receptor methyltransferase CheR, N-terminal domain"/>
    <property type="match status" value="1"/>
</dbReference>
<sequence>MAAIARIAHAEAGIVIAPGKTSMVQSRLAKRLRALDLPDYDSYLALVQSDAGRDERRRMISALTTNVSHFFRESHHFETLRNEVLPPLLSKARAGGRVRLWSAGCSNGQEAWSMAMTVLELMPDAANHDLRILATDIDPMVVEKGRSATYDAQMVSGVDTGLRKRFFETAGGQFRLIPAAQALVSFHELNLHAPWPMRAPFDAIFCRNVVIYFDAETQDRLWHRFAEALAPGGWLFVGHSERVPVAPHSRFVTAGITTYRLPPAAEHK</sequence>
<keyword evidence="3 5" id="KW-0808">Transferase</keyword>
<dbReference type="PROSITE" id="PS50123">
    <property type="entry name" value="CHER"/>
    <property type="match status" value="1"/>
</dbReference>
<comment type="caution">
    <text evidence="8">The sequence shown here is derived from an EMBL/GenBank/DDBJ whole genome shotgun (WGS) entry which is preliminary data.</text>
</comment>
<reference evidence="8 9" key="1">
    <citation type="submission" date="2020-01" db="EMBL/GenBank/DDBJ databases">
        <title>Frigidibacter albus SP32T (=CGMCC 1.13995T).</title>
        <authorList>
            <person name="Liao X."/>
        </authorList>
    </citation>
    <scope>NUCLEOTIDE SEQUENCE [LARGE SCALE GENOMIC DNA]</scope>
    <source>
        <strain evidence="8 9">SP32</strain>
    </source>
</reference>
<accession>A0A6L8VIA0</accession>
<dbReference type="InterPro" id="IPR050903">
    <property type="entry name" value="Bact_Chemotaxis_MeTrfase"/>
</dbReference>
<feature type="binding site" evidence="6">
    <location>
        <position position="136"/>
    </location>
    <ligand>
        <name>S-adenosyl-L-methionine</name>
        <dbReference type="ChEBI" id="CHEBI:59789"/>
    </ligand>
</feature>
<dbReference type="InterPro" id="IPR026024">
    <property type="entry name" value="Chemotaxis_MeTrfase_CheR"/>
</dbReference>
<organism evidence="8 9">
    <name type="scientific">Frigidibacter albus</name>
    <dbReference type="NCBI Taxonomy" id="1465486"/>
    <lineage>
        <taxon>Bacteria</taxon>
        <taxon>Pseudomonadati</taxon>
        <taxon>Pseudomonadota</taxon>
        <taxon>Alphaproteobacteria</taxon>
        <taxon>Rhodobacterales</taxon>
        <taxon>Paracoccaceae</taxon>
        <taxon>Frigidibacter</taxon>
    </lineage>
</organism>
<protein>
    <recommendedName>
        <fullName evidence="5">Chemotaxis protein methyltransferase</fullName>
        <ecNumber evidence="5">2.1.1.80</ecNumber>
    </recommendedName>
</protein>
<dbReference type="EMBL" id="WWNR01000004">
    <property type="protein sequence ID" value="MZQ89059.1"/>
    <property type="molecule type" value="Genomic_DNA"/>
</dbReference>
<feature type="binding site" evidence="6">
    <location>
        <begin position="190"/>
        <end position="191"/>
    </location>
    <ligand>
        <name>S-adenosyl-L-methionine</name>
        <dbReference type="ChEBI" id="CHEBI:59789"/>
    </ligand>
</feature>
<dbReference type="Pfam" id="PF03705">
    <property type="entry name" value="CheR_N"/>
    <property type="match status" value="1"/>
</dbReference>
<dbReference type="InterPro" id="IPR000780">
    <property type="entry name" value="CheR_MeTrfase"/>
</dbReference>
<dbReference type="Gene3D" id="3.40.50.150">
    <property type="entry name" value="Vaccinia Virus protein VP39"/>
    <property type="match status" value="1"/>
</dbReference>
<dbReference type="Pfam" id="PF01739">
    <property type="entry name" value="CheR"/>
    <property type="match status" value="1"/>
</dbReference>
<feature type="binding site" evidence="6">
    <location>
        <position position="72"/>
    </location>
    <ligand>
        <name>S-adenosyl-L-methionine</name>
        <dbReference type="ChEBI" id="CHEBI:59789"/>
    </ligand>
</feature>
<dbReference type="EC" id="2.1.1.80" evidence="5"/>
<dbReference type="SMART" id="SM00138">
    <property type="entry name" value="MeTrc"/>
    <property type="match status" value="1"/>
</dbReference>
<keyword evidence="9" id="KW-1185">Reference proteome</keyword>
<evidence type="ECO:0000256" key="5">
    <source>
        <dbReference type="PIRNR" id="PIRNR000410"/>
    </source>
</evidence>
<comment type="catalytic activity">
    <reaction evidence="1 5">
        <text>L-glutamyl-[protein] + S-adenosyl-L-methionine = [protein]-L-glutamate 5-O-methyl ester + S-adenosyl-L-homocysteine</text>
        <dbReference type="Rhea" id="RHEA:24452"/>
        <dbReference type="Rhea" id="RHEA-COMP:10208"/>
        <dbReference type="Rhea" id="RHEA-COMP:10311"/>
        <dbReference type="ChEBI" id="CHEBI:29973"/>
        <dbReference type="ChEBI" id="CHEBI:57856"/>
        <dbReference type="ChEBI" id="CHEBI:59789"/>
        <dbReference type="ChEBI" id="CHEBI:82795"/>
        <dbReference type="EC" id="2.1.1.80"/>
    </reaction>
</comment>
<evidence type="ECO:0000313" key="8">
    <source>
        <dbReference type="EMBL" id="MZQ89059.1"/>
    </source>
</evidence>
<gene>
    <name evidence="8" type="ORF">GS660_08090</name>
</gene>
<evidence type="ECO:0000259" key="7">
    <source>
        <dbReference type="PROSITE" id="PS50123"/>
    </source>
</evidence>
<feature type="binding site" evidence="6">
    <location>
        <position position="66"/>
    </location>
    <ligand>
        <name>S-adenosyl-L-methionine</name>
        <dbReference type="ChEBI" id="CHEBI:59789"/>
    </ligand>
</feature>
<evidence type="ECO:0000256" key="1">
    <source>
        <dbReference type="ARBA" id="ARBA00001541"/>
    </source>
</evidence>
<dbReference type="GO" id="GO:0008983">
    <property type="term" value="F:protein-glutamate O-methyltransferase activity"/>
    <property type="evidence" value="ECO:0007669"/>
    <property type="project" value="UniProtKB-EC"/>
</dbReference>
<evidence type="ECO:0000256" key="6">
    <source>
        <dbReference type="PIRSR" id="PIRSR000410-1"/>
    </source>
</evidence>
<dbReference type="PIRSF" id="PIRSF000410">
    <property type="entry name" value="CheR"/>
    <property type="match status" value="1"/>
</dbReference>
<keyword evidence="2 5" id="KW-0489">Methyltransferase</keyword>
<name>A0A6L8VIA0_9RHOB</name>
<dbReference type="Proteomes" id="UP000477083">
    <property type="component" value="Unassembled WGS sequence"/>
</dbReference>
<dbReference type="PRINTS" id="PR00996">
    <property type="entry name" value="CHERMTFRASE"/>
</dbReference>
<dbReference type="PANTHER" id="PTHR24422">
    <property type="entry name" value="CHEMOTAXIS PROTEIN METHYLTRANSFERASE"/>
    <property type="match status" value="1"/>
</dbReference>
<feature type="binding site" evidence="6">
    <location>
        <position position="68"/>
    </location>
    <ligand>
        <name>S-adenosyl-L-methionine</name>
        <dbReference type="ChEBI" id="CHEBI:59789"/>
    </ligand>
</feature>
<dbReference type="InterPro" id="IPR022642">
    <property type="entry name" value="CheR_C"/>
</dbReference>
<dbReference type="CDD" id="cd02440">
    <property type="entry name" value="AdoMet_MTases"/>
    <property type="match status" value="1"/>
</dbReference>
<evidence type="ECO:0000256" key="3">
    <source>
        <dbReference type="ARBA" id="ARBA00022679"/>
    </source>
</evidence>
<comment type="function">
    <text evidence="5">Methylation of the membrane-bound methyl-accepting chemotaxis proteins (MCP) to form gamma-glutamyl methyl ester residues in MCP.</text>
</comment>
<dbReference type="PANTHER" id="PTHR24422:SF19">
    <property type="entry name" value="CHEMOTAXIS PROTEIN METHYLTRANSFERASE"/>
    <property type="match status" value="1"/>
</dbReference>